<protein>
    <submittedName>
        <fullName evidence="2">Uncharacterized protein</fullName>
    </submittedName>
</protein>
<accession>A0A8S5S0C7</accession>
<keyword evidence="1" id="KW-0472">Membrane</keyword>
<name>A0A8S5S0C7_9CAUD</name>
<keyword evidence="1" id="KW-0812">Transmembrane</keyword>
<dbReference type="EMBL" id="BK032511">
    <property type="protein sequence ID" value="DAF44361.1"/>
    <property type="molecule type" value="Genomic_DNA"/>
</dbReference>
<sequence>MFVSRGRRMNVIISIVFYPLQLPFFLGSIIICG</sequence>
<organism evidence="2">
    <name type="scientific">Podoviridae sp. ct8Lf7</name>
    <dbReference type="NCBI Taxonomy" id="2827723"/>
    <lineage>
        <taxon>Viruses</taxon>
        <taxon>Duplodnaviria</taxon>
        <taxon>Heunggongvirae</taxon>
        <taxon>Uroviricota</taxon>
        <taxon>Caudoviricetes</taxon>
    </lineage>
</organism>
<proteinExistence type="predicted"/>
<evidence type="ECO:0000256" key="1">
    <source>
        <dbReference type="SAM" id="Phobius"/>
    </source>
</evidence>
<evidence type="ECO:0000313" key="2">
    <source>
        <dbReference type="EMBL" id="DAF44361.1"/>
    </source>
</evidence>
<keyword evidence="1" id="KW-1133">Transmembrane helix</keyword>
<reference evidence="2" key="1">
    <citation type="journal article" date="2021" name="Proc. Natl. Acad. Sci. U.S.A.">
        <title>A Catalog of Tens of Thousands of Viruses from Human Metagenomes Reveals Hidden Associations with Chronic Diseases.</title>
        <authorList>
            <person name="Tisza M.J."/>
            <person name="Buck C.B."/>
        </authorList>
    </citation>
    <scope>NUCLEOTIDE SEQUENCE</scope>
    <source>
        <strain evidence="2">Ct8Lf7</strain>
    </source>
</reference>
<feature type="transmembrane region" description="Helical" evidence="1">
    <location>
        <begin position="12"/>
        <end position="31"/>
    </location>
</feature>